<name>A0A543C0P1_9ACTN</name>
<protein>
    <recommendedName>
        <fullName evidence="3">Excreted virulence factor EspC (Type VII ESX diderm)</fullName>
    </recommendedName>
</protein>
<evidence type="ECO:0000313" key="1">
    <source>
        <dbReference type="EMBL" id="TQL90652.1"/>
    </source>
</evidence>
<sequence>MGSDAESILVRRDALLEASRLFADAATDVTAAEKAYEGADASDTPGCFGLVSGASDELYKEYEEFHNTMRHALATLRETLSYASEAFVASHATYRDADWLTLLDGH</sequence>
<dbReference type="Proteomes" id="UP000316096">
    <property type="component" value="Unassembled WGS sequence"/>
</dbReference>
<evidence type="ECO:0000313" key="2">
    <source>
        <dbReference type="Proteomes" id="UP000316096"/>
    </source>
</evidence>
<keyword evidence="2" id="KW-1185">Reference proteome</keyword>
<dbReference type="EMBL" id="VFOZ01000002">
    <property type="protein sequence ID" value="TQL90652.1"/>
    <property type="molecule type" value="Genomic_DNA"/>
</dbReference>
<reference evidence="1 2" key="1">
    <citation type="submission" date="2019-06" db="EMBL/GenBank/DDBJ databases">
        <title>Sequencing the genomes of 1000 actinobacteria strains.</title>
        <authorList>
            <person name="Klenk H.-P."/>
        </authorList>
    </citation>
    <scope>NUCLEOTIDE SEQUENCE [LARGE SCALE GENOMIC DNA]</scope>
    <source>
        <strain evidence="1 2">DSM 102200</strain>
    </source>
</reference>
<dbReference type="RefSeq" id="WP_141962654.1">
    <property type="nucleotide sequence ID" value="NZ_VFOZ01000002.1"/>
</dbReference>
<accession>A0A543C0P1</accession>
<gene>
    <name evidence="1" type="ORF">FB559_7962</name>
</gene>
<proteinExistence type="predicted"/>
<dbReference type="AlphaFoldDB" id="A0A543C0P1"/>
<evidence type="ECO:0008006" key="3">
    <source>
        <dbReference type="Google" id="ProtNLM"/>
    </source>
</evidence>
<comment type="caution">
    <text evidence="1">The sequence shown here is derived from an EMBL/GenBank/DDBJ whole genome shotgun (WGS) entry which is preliminary data.</text>
</comment>
<organism evidence="1 2">
    <name type="scientific">Actinoallomurus bryophytorum</name>
    <dbReference type="NCBI Taxonomy" id="1490222"/>
    <lineage>
        <taxon>Bacteria</taxon>
        <taxon>Bacillati</taxon>
        <taxon>Actinomycetota</taxon>
        <taxon>Actinomycetes</taxon>
        <taxon>Streptosporangiales</taxon>
        <taxon>Thermomonosporaceae</taxon>
        <taxon>Actinoallomurus</taxon>
    </lineage>
</organism>